<dbReference type="EMBL" id="JACSNR010000002">
    <property type="protein sequence ID" value="MBM6922612.1"/>
    <property type="molecule type" value="Genomic_DNA"/>
</dbReference>
<accession>A0ABS2GJG7</accession>
<evidence type="ECO:0000313" key="16">
    <source>
        <dbReference type="EMBL" id="MBM6922612.1"/>
    </source>
</evidence>
<evidence type="ECO:0000256" key="4">
    <source>
        <dbReference type="ARBA" id="ARBA00012448"/>
    </source>
</evidence>
<keyword evidence="6" id="KW-0645">Protease</keyword>
<keyword evidence="11" id="KW-0961">Cell wall biogenesis/degradation</keyword>
<dbReference type="PANTHER" id="PTHR21581:SF6">
    <property type="entry name" value="TRAFFICKING PROTEIN PARTICLE COMPLEX SUBUNIT 12"/>
    <property type="match status" value="1"/>
</dbReference>
<feature type="signal peptide" evidence="14">
    <location>
        <begin position="1"/>
        <end position="28"/>
    </location>
</feature>
<dbReference type="SMART" id="SM00936">
    <property type="entry name" value="PBP5_C"/>
    <property type="match status" value="1"/>
</dbReference>
<proteinExistence type="inferred from homology"/>
<evidence type="ECO:0000259" key="15">
    <source>
        <dbReference type="SMART" id="SM00936"/>
    </source>
</evidence>
<evidence type="ECO:0000256" key="2">
    <source>
        <dbReference type="ARBA" id="ARBA00004752"/>
    </source>
</evidence>
<evidence type="ECO:0000256" key="10">
    <source>
        <dbReference type="ARBA" id="ARBA00022984"/>
    </source>
</evidence>
<comment type="function">
    <text evidence="1">Removes C-terminal D-alanyl residues from sugar-peptide cell wall precursors.</text>
</comment>
<dbReference type="Proteomes" id="UP000724149">
    <property type="component" value="Unassembled WGS sequence"/>
</dbReference>
<dbReference type="EC" id="3.4.16.4" evidence="4"/>
<dbReference type="Gene3D" id="3.40.710.10">
    <property type="entry name" value="DD-peptidase/beta-lactamase superfamily"/>
    <property type="match status" value="1"/>
</dbReference>
<evidence type="ECO:0000256" key="3">
    <source>
        <dbReference type="ARBA" id="ARBA00007164"/>
    </source>
</evidence>
<name>A0ABS2GJG7_9FIRM</name>
<keyword evidence="17" id="KW-1185">Reference proteome</keyword>
<comment type="similarity">
    <text evidence="3 13">Belongs to the peptidase S11 family.</text>
</comment>
<dbReference type="SUPFAM" id="SSF69189">
    <property type="entry name" value="Penicillin-binding protein associated domain"/>
    <property type="match status" value="1"/>
</dbReference>
<dbReference type="InterPro" id="IPR015956">
    <property type="entry name" value="Peniciliin-bd_prot_C_sf"/>
</dbReference>
<evidence type="ECO:0000256" key="9">
    <source>
        <dbReference type="ARBA" id="ARBA00022960"/>
    </source>
</evidence>
<dbReference type="InterPro" id="IPR001967">
    <property type="entry name" value="Peptidase_S11_N"/>
</dbReference>
<evidence type="ECO:0000256" key="5">
    <source>
        <dbReference type="ARBA" id="ARBA00022645"/>
    </source>
</evidence>
<evidence type="ECO:0000313" key="17">
    <source>
        <dbReference type="Proteomes" id="UP000724149"/>
    </source>
</evidence>
<evidence type="ECO:0000256" key="1">
    <source>
        <dbReference type="ARBA" id="ARBA00003217"/>
    </source>
</evidence>
<dbReference type="GO" id="GO:0004180">
    <property type="term" value="F:carboxypeptidase activity"/>
    <property type="evidence" value="ECO:0007669"/>
    <property type="project" value="UniProtKB-KW"/>
</dbReference>
<dbReference type="InterPro" id="IPR037167">
    <property type="entry name" value="Peptidase_S11_C_sf"/>
</dbReference>
<evidence type="ECO:0000256" key="8">
    <source>
        <dbReference type="ARBA" id="ARBA00022801"/>
    </source>
</evidence>
<evidence type="ECO:0000256" key="6">
    <source>
        <dbReference type="ARBA" id="ARBA00022670"/>
    </source>
</evidence>
<protein>
    <recommendedName>
        <fullName evidence="4">serine-type D-Ala-D-Ala carboxypeptidase</fullName>
        <ecNumber evidence="4">3.4.16.4</ecNumber>
    </recommendedName>
</protein>
<keyword evidence="5 16" id="KW-0121">Carboxypeptidase</keyword>
<dbReference type="PRINTS" id="PR00725">
    <property type="entry name" value="DADACBPTASE1"/>
</dbReference>
<dbReference type="InterPro" id="IPR012907">
    <property type="entry name" value="Peptidase_S11_C"/>
</dbReference>
<reference evidence="16 17" key="1">
    <citation type="journal article" date="2021" name="Sci. Rep.">
        <title>The distribution of antibiotic resistance genes in chicken gut microbiota commensals.</title>
        <authorList>
            <person name="Juricova H."/>
            <person name="Matiasovicova J."/>
            <person name="Kubasova T."/>
            <person name="Cejkova D."/>
            <person name="Rychlik I."/>
        </authorList>
    </citation>
    <scope>NUCLEOTIDE SEQUENCE [LARGE SCALE GENOMIC DNA]</scope>
    <source>
        <strain evidence="16 17">An564</strain>
    </source>
</reference>
<keyword evidence="8" id="KW-0378">Hydrolase</keyword>
<dbReference type="RefSeq" id="WP_204719644.1">
    <property type="nucleotide sequence ID" value="NZ_JACSNR010000002.1"/>
</dbReference>
<feature type="domain" description="Peptidase S11 D-Ala-D-Ala carboxypeptidase A C-terminal" evidence="15">
    <location>
        <begin position="276"/>
        <end position="369"/>
    </location>
</feature>
<evidence type="ECO:0000256" key="13">
    <source>
        <dbReference type="RuleBase" id="RU004016"/>
    </source>
</evidence>
<comment type="caution">
    <text evidence="16">The sequence shown here is derived from an EMBL/GenBank/DDBJ whole genome shotgun (WGS) entry which is preliminary data.</text>
</comment>
<comment type="pathway">
    <text evidence="2">Cell wall biogenesis; peptidoglycan biosynthesis.</text>
</comment>
<gene>
    <name evidence="16" type="ORF">H9X81_02725</name>
</gene>
<sequence length="389" mass="41729">MKKHLCRALLALTLALAVTGTTLPTAWAAESEENAPLDCASALLMEAESRRVLFEYNADDRHAPASITKIMTMLLVCEAVDAGQISLDDTVTTSPYASSMGGSEIWLEPYETMTVDEMLRATAIASANDAAVALGEHLAGTEAMFADKMNQKAAQLGMDSTHFVNACGLDEEGHYTTARDIAVMARELLQHRWITDYTTVWQDTLRGGETELVNTNRLVRFYDGCIGLKTGTTDDAGCCVCAVAERDGMTLIAVILGAPDSDTRFESAKSLLDYGFASYALAPAPEVEGQLSPVPVRHGTEPTVTPVPDAPEGILVEKARRNDLTCEAELLPEVEAPVEEGQVLGSVKVLLDGEALTEYDIIASQAVPRMEFGTAFCRLLSALCGADVE</sequence>
<evidence type="ECO:0000256" key="14">
    <source>
        <dbReference type="SAM" id="SignalP"/>
    </source>
</evidence>
<keyword evidence="7 14" id="KW-0732">Signal</keyword>
<evidence type="ECO:0000256" key="12">
    <source>
        <dbReference type="ARBA" id="ARBA00034000"/>
    </source>
</evidence>
<dbReference type="InterPro" id="IPR012338">
    <property type="entry name" value="Beta-lactam/transpept-like"/>
</dbReference>
<dbReference type="Pfam" id="PF07943">
    <property type="entry name" value="PBP5_C"/>
    <property type="match status" value="1"/>
</dbReference>
<evidence type="ECO:0000256" key="11">
    <source>
        <dbReference type="ARBA" id="ARBA00023316"/>
    </source>
</evidence>
<organism evidence="16 17">
    <name type="scientific">Hydrogenoanaerobacterium saccharovorans</name>
    <dbReference type="NCBI Taxonomy" id="474960"/>
    <lineage>
        <taxon>Bacteria</taxon>
        <taxon>Bacillati</taxon>
        <taxon>Bacillota</taxon>
        <taxon>Clostridia</taxon>
        <taxon>Eubacteriales</taxon>
        <taxon>Oscillospiraceae</taxon>
        <taxon>Hydrogenoanaerobacterium</taxon>
    </lineage>
</organism>
<feature type="chain" id="PRO_5046816618" description="serine-type D-Ala-D-Ala carboxypeptidase" evidence="14">
    <location>
        <begin position="29"/>
        <end position="389"/>
    </location>
</feature>
<dbReference type="PANTHER" id="PTHR21581">
    <property type="entry name" value="D-ALANYL-D-ALANINE CARBOXYPEPTIDASE"/>
    <property type="match status" value="1"/>
</dbReference>
<evidence type="ECO:0000256" key="7">
    <source>
        <dbReference type="ARBA" id="ARBA00022729"/>
    </source>
</evidence>
<keyword evidence="9" id="KW-0133">Cell shape</keyword>
<dbReference type="Gene3D" id="2.60.410.10">
    <property type="entry name" value="D-Ala-D-Ala carboxypeptidase, C-terminal domain"/>
    <property type="match status" value="1"/>
</dbReference>
<comment type="catalytic activity">
    <reaction evidence="12">
        <text>Preferential cleavage: (Ac)2-L-Lys-D-Ala-|-D-Ala. Also transpeptidation of peptidyl-alanyl moieties that are N-acyl substituents of D-alanine.</text>
        <dbReference type="EC" id="3.4.16.4"/>
    </reaction>
</comment>
<keyword evidence="10" id="KW-0573">Peptidoglycan synthesis</keyword>
<dbReference type="InterPro" id="IPR018044">
    <property type="entry name" value="Peptidase_S11"/>
</dbReference>
<dbReference type="SUPFAM" id="SSF56601">
    <property type="entry name" value="beta-lactamase/transpeptidase-like"/>
    <property type="match status" value="1"/>
</dbReference>
<dbReference type="Pfam" id="PF00768">
    <property type="entry name" value="Peptidase_S11"/>
    <property type="match status" value="1"/>
</dbReference>